<dbReference type="InterPro" id="IPR026960">
    <property type="entry name" value="RVT-Znf"/>
</dbReference>
<proteinExistence type="predicted"/>
<gene>
    <name evidence="2" type="ORF">FSB_LOCUS43467</name>
</gene>
<sequence length="106" mass="12264">MAPDGLRWKCRKAGVFDSRSFYEVLNDRPGVVFPWKSIWKAKAPPRVAFFIWSMAWGKILTSDNLMHRGTLEFCLLSFQYPVGHSEVSAGTIIWMVELVWKASFQH</sequence>
<dbReference type="EMBL" id="OIVN01004120">
    <property type="protein sequence ID" value="SPD15585.1"/>
    <property type="molecule type" value="Genomic_DNA"/>
</dbReference>
<feature type="domain" description="Reverse transcriptase zinc-binding" evidence="1">
    <location>
        <begin position="16"/>
        <end position="70"/>
    </location>
</feature>
<reference evidence="2" key="1">
    <citation type="submission" date="2018-02" db="EMBL/GenBank/DDBJ databases">
        <authorList>
            <person name="Cohen D.B."/>
            <person name="Kent A.D."/>
        </authorList>
    </citation>
    <scope>NUCLEOTIDE SEQUENCE</scope>
</reference>
<accession>A0A2N9HU94</accession>
<protein>
    <recommendedName>
        <fullName evidence="1">Reverse transcriptase zinc-binding domain-containing protein</fullName>
    </recommendedName>
</protein>
<name>A0A2N9HU94_FAGSY</name>
<organism evidence="2">
    <name type="scientific">Fagus sylvatica</name>
    <name type="common">Beechnut</name>
    <dbReference type="NCBI Taxonomy" id="28930"/>
    <lineage>
        <taxon>Eukaryota</taxon>
        <taxon>Viridiplantae</taxon>
        <taxon>Streptophyta</taxon>
        <taxon>Embryophyta</taxon>
        <taxon>Tracheophyta</taxon>
        <taxon>Spermatophyta</taxon>
        <taxon>Magnoliopsida</taxon>
        <taxon>eudicotyledons</taxon>
        <taxon>Gunneridae</taxon>
        <taxon>Pentapetalae</taxon>
        <taxon>rosids</taxon>
        <taxon>fabids</taxon>
        <taxon>Fagales</taxon>
        <taxon>Fagaceae</taxon>
        <taxon>Fagus</taxon>
    </lineage>
</organism>
<evidence type="ECO:0000313" key="2">
    <source>
        <dbReference type="EMBL" id="SPD15585.1"/>
    </source>
</evidence>
<evidence type="ECO:0000259" key="1">
    <source>
        <dbReference type="Pfam" id="PF13966"/>
    </source>
</evidence>
<dbReference type="Pfam" id="PF13966">
    <property type="entry name" value="zf-RVT"/>
    <property type="match status" value="1"/>
</dbReference>
<dbReference type="AlphaFoldDB" id="A0A2N9HU94"/>